<accession>A0A3D9EVH1</accession>
<dbReference type="Proteomes" id="UP000256988">
    <property type="component" value="Unassembled WGS sequence"/>
</dbReference>
<comment type="caution">
    <text evidence="1">The sequence shown here is derived from an EMBL/GenBank/DDBJ whole genome shotgun (WGS) entry which is preliminary data.</text>
</comment>
<gene>
    <name evidence="1" type="ORF">DFO60_1669</name>
</gene>
<evidence type="ECO:0000313" key="2">
    <source>
        <dbReference type="Proteomes" id="UP000256988"/>
    </source>
</evidence>
<organism evidence="1 2">
    <name type="scientific">Ectopseudomonas oleovorans</name>
    <name type="common">Pseudomonas oleovorans</name>
    <dbReference type="NCBI Taxonomy" id="301"/>
    <lineage>
        <taxon>Bacteria</taxon>
        <taxon>Pseudomonadati</taxon>
        <taxon>Pseudomonadota</taxon>
        <taxon>Gammaproteobacteria</taxon>
        <taxon>Pseudomonadales</taxon>
        <taxon>Pseudomonadaceae</taxon>
        <taxon>Ectopseudomonas</taxon>
    </lineage>
</organism>
<name>A0A3D9EVH1_ECTOL</name>
<protein>
    <submittedName>
        <fullName evidence="1">Uncharacterized protein</fullName>
    </submittedName>
</protein>
<evidence type="ECO:0000313" key="1">
    <source>
        <dbReference type="EMBL" id="RED07158.1"/>
    </source>
</evidence>
<dbReference type="AlphaFoldDB" id="A0A3D9EVH1"/>
<reference evidence="1 2" key="1">
    <citation type="submission" date="2018-07" db="EMBL/GenBank/DDBJ databases">
        <title>Genome sequencing of rice bacterial endophytes.</title>
        <authorList>
            <person name="Venturi V."/>
        </authorList>
    </citation>
    <scope>NUCLEOTIDE SEQUENCE [LARGE SCALE GENOMIC DNA]</scope>
    <source>
        <strain evidence="1 2">AG1002</strain>
    </source>
</reference>
<proteinExistence type="predicted"/>
<sequence length="56" mass="6172">MLLDPRLQPLIDPQVPRYCYLAGRWVPLPGAARATVTDPATERPLAPNGWSACRPC</sequence>
<dbReference type="EMBL" id="QRDL01000002">
    <property type="protein sequence ID" value="RED07158.1"/>
    <property type="molecule type" value="Genomic_DNA"/>
</dbReference>